<sequence length="165" mass="17536">MPARPSRAMTVISGSSNSSRAKRCSLLRARKPQASGGACESSFSSLSLQRVSADCEPERKTAKLLSTNAVVPTTETISTPPLLYSESMCSTVVSIEVQPIGRLATAAPTGWCSSAMRPMWAALMRSAASLEIMRVGDVRIWPSAAPIMRLSGTSGSSPCSISRWR</sequence>
<accession>A0A6J6V9M1</accession>
<proteinExistence type="predicted"/>
<evidence type="ECO:0000313" key="1">
    <source>
        <dbReference type="EMBL" id="CAB4768464.1"/>
    </source>
</evidence>
<dbReference type="AlphaFoldDB" id="A0A6J6V9M1"/>
<protein>
    <submittedName>
        <fullName evidence="1">Unannotated protein</fullName>
    </submittedName>
</protein>
<organism evidence="1">
    <name type="scientific">freshwater metagenome</name>
    <dbReference type="NCBI Taxonomy" id="449393"/>
    <lineage>
        <taxon>unclassified sequences</taxon>
        <taxon>metagenomes</taxon>
        <taxon>ecological metagenomes</taxon>
    </lineage>
</organism>
<name>A0A6J6V9M1_9ZZZZ</name>
<reference evidence="1" key="1">
    <citation type="submission" date="2020-05" db="EMBL/GenBank/DDBJ databases">
        <authorList>
            <person name="Chiriac C."/>
            <person name="Salcher M."/>
            <person name="Ghai R."/>
            <person name="Kavagutti S V."/>
        </authorList>
    </citation>
    <scope>NUCLEOTIDE SEQUENCE</scope>
</reference>
<dbReference type="EMBL" id="CAEZZM010000139">
    <property type="protein sequence ID" value="CAB4768464.1"/>
    <property type="molecule type" value="Genomic_DNA"/>
</dbReference>
<gene>
    <name evidence="1" type="ORF">UFOPK2872_01021</name>
</gene>